<protein>
    <submittedName>
        <fullName evidence="10">sn-glycerol-1-phosphate dehydrogenase</fullName>
    </submittedName>
</protein>
<keyword evidence="9" id="KW-1208">Phospholipid metabolism</keyword>
<evidence type="ECO:0000256" key="1">
    <source>
        <dbReference type="ARBA" id="ARBA00022490"/>
    </source>
</evidence>
<dbReference type="EMBL" id="SIRE01000034">
    <property type="protein sequence ID" value="TBL70074.1"/>
    <property type="molecule type" value="Genomic_DNA"/>
</dbReference>
<dbReference type="Gene3D" id="1.20.1090.10">
    <property type="entry name" value="Dehydroquinate synthase-like - alpha domain"/>
    <property type="match status" value="1"/>
</dbReference>
<dbReference type="PANTHER" id="PTHR43616">
    <property type="entry name" value="GLYCEROL DEHYDROGENASE"/>
    <property type="match status" value="1"/>
</dbReference>
<dbReference type="SUPFAM" id="SSF56796">
    <property type="entry name" value="Dehydroquinate synthase-like"/>
    <property type="match status" value="1"/>
</dbReference>
<sequence>MSSIQEWLNRRFACGCGQTHEVAIRHIAIHSGALDEVPAYLAQNNYDRVLLVADEQTMRVAGNRLFAGLTGADVCILLPDEKGEIAADEQAIVQVLLALKEGVKAILAVGSGTIHDIVRFACSKTGHAFISVPTAPSVDGFTSVGAPLILRGFKQTVHALAPEAMFADVKVMAGAPQAMIAAGFGDMLGKFTSLADWGLGRVLFDEAFCETAEELTRDGLRLCLDHVDEIAKGSELGVCKLMEALTLSGISMLLVGHSRPASGAEHHLSHFWEMNYLQERRRALLHGAKVGAATVLMAHKYAELAGMNRDEAIRRIHERPQLSREHDEQMIRDAFGAIAEQVIAENFPPSERQEAAGASFLAQRLNDRWEAVAAIARSVPAPEQLASLLVQVGGAASPEQLGISPALLARSLDCALFVRSRYTILRLMRFIGPETPI</sequence>
<proteinExistence type="predicted"/>
<evidence type="ECO:0000256" key="8">
    <source>
        <dbReference type="ARBA" id="ARBA00023209"/>
    </source>
</evidence>
<dbReference type="Proteomes" id="UP000293142">
    <property type="component" value="Unassembled WGS sequence"/>
</dbReference>
<reference evidence="10 11" key="1">
    <citation type="submission" date="2019-02" db="EMBL/GenBank/DDBJ databases">
        <title>Paenibacillus sp. nov., isolated from surface-sterilized tissue of Thalictrum simplex L.</title>
        <authorList>
            <person name="Tuo L."/>
        </authorList>
    </citation>
    <scope>NUCLEOTIDE SEQUENCE [LARGE SCALE GENOMIC DNA]</scope>
    <source>
        <strain evidence="10 11">N2SHLJ1</strain>
    </source>
</reference>
<evidence type="ECO:0000256" key="6">
    <source>
        <dbReference type="ARBA" id="ARBA00023027"/>
    </source>
</evidence>
<name>A0A4Q9DEM5_9BACL</name>
<dbReference type="InterPro" id="IPR016205">
    <property type="entry name" value="Glycerol_DH"/>
</dbReference>
<keyword evidence="8" id="KW-0594">Phospholipid biosynthesis</keyword>
<dbReference type="GO" id="GO:0008654">
    <property type="term" value="P:phospholipid biosynthetic process"/>
    <property type="evidence" value="ECO:0007669"/>
    <property type="project" value="UniProtKB-KW"/>
</dbReference>
<accession>A0A4Q9DEM5</accession>
<evidence type="ECO:0000256" key="3">
    <source>
        <dbReference type="ARBA" id="ARBA00022723"/>
    </source>
</evidence>
<evidence type="ECO:0000256" key="7">
    <source>
        <dbReference type="ARBA" id="ARBA00023098"/>
    </source>
</evidence>
<dbReference type="RefSeq" id="WP_131018098.1">
    <property type="nucleotide sequence ID" value="NZ_SIRE01000034.1"/>
</dbReference>
<dbReference type="GO" id="GO:0016614">
    <property type="term" value="F:oxidoreductase activity, acting on CH-OH group of donors"/>
    <property type="evidence" value="ECO:0007669"/>
    <property type="project" value="InterPro"/>
</dbReference>
<dbReference type="Pfam" id="PF13685">
    <property type="entry name" value="Fe-ADH_2"/>
    <property type="match status" value="1"/>
</dbReference>
<keyword evidence="5" id="KW-0560">Oxidoreductase</keyword>
<keyword evidence="7" id="KW-0443">Lipid metabolism</keyword>
<evidence type="ECO:0000313" key="11">
    <source>
        <dbReference type="Proteomes" id="UP000293142"/>
    </source>
</evidence>
<dbReference type="Gene3D" id="3.40.50.1970">
    <property type="match status" value="1"/>
</dbReference>
<evidence type="ECO:0000256" key="5">
    <source>
        <dbReference type="ARBA" id="ARBA00023002"/>
    </source>
</evidence>
<keyword evidence="6" id="KW-0520">NAD</keyword>
<dbReference type="PANTHER" id="PTHR43616:SF5">
    <property type="entry name" value="GLYCEROL DEHYDROGENASE 1"/>
    <property type="match status" value="1"/>
</dbReference>
<evidence type="ECO:0000256" key="2">
    <source>
        <dbReference type="ARBA" id="ARBA00022516"/>
    </source>
</evidence>
<gene>
    <name evidence="10" type="ORF">EYB31_34250</name>
</gene>
<evidence type="ECO:0000313" key="10">
    <source>
        <dbReference type="EMBL" id="TBL70074.1"/>
    </source>
</evidence>
<keyword evidence="11" id="KW-1185">Reference proteome</keyword>
<dbReference type="OrthoDB" id="9763580at2"/>
<keyword evidence="3" id="KW-0479">Metal-binding</keyword>
<comment type="caution">
    <text evidence="10">The sequence shown here is derived from an EMBL/GenBank/DDBJ whole genome shotgun (WGS) entry which is preliminary data.</text>
</comment>
<evidence type="ECO:0000256" key="9">
    <source>
        <dbReference type="ARBA" id="ARBA00023264"/>
    </source>
</evidence>
<keyword evidence="4" id="KW-0521">NADP</keyword>
<dbReference type="InterPro" id="IPR032837">
    <property type="entry name" value="G1PDH"/>
</dbReference>
<keyword evidence="1" id="KW-0963">Cytoplasm</keyword>
<dbReference type="CDD" id="cd08175">
    <property type="entry name" value="G1PDH"/>
    <property type="match status" value="1"/>
</dbReference>
<organism evidence="10 11">
    <name type="scientific">Paenibacillus thalictri</name>
    <dbReference type="NCBI Taxonomy" id="2527873"/>
    <lineage>
        <taxon>Bacteria</taxon>
        <taxon>Bacillati</taxon>
        <taxon>Bacillota</taxon>
        <taxon>Bacilli</taxon>
        <taxon>Bacillales</taxon>
        <taxon>Paenibacillaceae</taxon>
        <taxon>Paenibacillus</taxon>
    </lineage>
</organism>
<keyword evidence="2" id="KW-0444">Lipid biosynthesis</keyword>
<dbReference type="AlphaFoldDB" id="A0A4Q9DEM5"/>
<dbReference type="GO" id="GO:0046872">
    <property type="term" value="F:metal ion binding"/>
    <property type="evidence" value="ECO:0007669"/>
    <property type="project" value="UniProtKB-KW"/>
</dbReference>
<evidence type="ECO:0000256" key="4">
    <source>
        <dbReference type="ARBA" id="ARBA00022857"/>
    </source>
</evidence>